<protein>
    <recommendedName>
        <fullName evidence="13">Reverse transcriptase domain-containing protein</fullName>
    </recommendedName>
</protein>
<evidence type="ECO:0000256" key="2">
    <source>
        <dbReference type="ARBA" id="ARBA00022695"/>
    </source>
</evidence>
<dbReference type="InterPro" id="IPR043502">
    <property type="entry name" value="DNA/RNA_pol_sf"/>
</dbReference>
<evidence type="ECO:0000313" key="11">
    <source>
        <dbReference type="EMBL" id="MBW0521751.1"/>
    </source>
</evidence>
<name>A0A9Q3EMV3_9BASI</name>
<evidence type="ECO:0000256" key="6">
    <source>
        <dbReference type="ARBA" id="ARBA00022918"/>
    </source>
</evidence>
<evidence type="ECO:0000259" key="10">
    <source>
        <dbReference type="Pfam" id="PF17921"/>
    </source>
</evidence>
<evidence type="ECO:0000256" key="3">
    <source>
        <dbReference type="ARBA" id="ARBA00022722"/>
    </source>
</evidence>
<feature type="region of interest" description="Disordered" evidence="7">
    <location>
        <begin position="415"/>
        <end position="435"/>
    </location>
</feature>
<keyword evidence="4" id="KW-0255">Endonuclease</keyword>
<keyword evidence="12" id="KW-1185">Reference proteome</keyword>
<dbReference type="CDD" id="cd01647">
    <property type="entry name" value="RT_LTR"/>
    <property type="match status" value="1"/>
</dbReference>
<gene>
    <name evidence="11" type="ORF">O181_061466</name>
</gene>
<organism evidence="11 12">
    <name type="scientific">Austropuccinia psidii MF-1</name>
    <dbReference type="NCBI Taxonomy" id="1389203"/>
    <lineage>
        <taxon>Eukaryota</taxon>
        <taxon>Fungi</taxon>
        <taxon>Dikarya</taxon>
        <taxon>Basidiomycota</taxon>
        <taxon>Pucciniomycotina</taxon>
        <taxon>Pucciniomycetes</taxon>
        <taxon>Pucciniales</taxon>
        <taxon>Sphaerophragmiaceae</taxon>
        <taxon>Austropuccinia</taxon>
    </lineage>
</organism>
<evidence type="ECO:0000256" key="4">
    <source>
        <dbReference type="ARBA" id="ARBA00022759"/>
    </source>
</evidence>
<dbReference type="InterPro" id="IPR041373">
    <property type="entry name" value="RT_RNaseH"/>
</dbReference>
<proteinExistence type="predicted"/>
<evidence type="ECO:0008006" key="13">
    <source>
        <dbReference type="Google" id="ProtNLM"/>
    </source>
</evidence>
<dbReference type="InterPro" id="IPR043128">
    <property type="entry name" value="Rev_trsase/Diguanyl_cyclase"/>
</dbReference>
<keyword evidence="6" id="KW-0695">RNA-directed DNA polymerase</keyword>
<dbReference type="PANTHER" id="PTHR37984">
    <property type="entry name" value="PROTEIN CBG26694"/>
    <property type="match status" value="1"/>
</dbReference>
<dbReference type="GO" id="GO:0003964">
    <property type="term" value="F:RNA-directed DNA polymerase activity"/>
    <property type="evidence" value="ECO:0007669"/>
    <property type="project" value="UniProtKB-KW"/>
</dbReference>
<dbReference type="Gene3D" id="1.10.340.70">
    <property type="match status" value="1"/>
</dbReference>
<sequence length="562" mass="65751">MDVIRNIGNNEIVEITTSVLITWNDGKSRMCGDFRALNIYTKADRYPIPRIPHALAKLAKSRYITKMDCMKCFHQNGFKPDSMKLLRIICHMGIYEYTRMPFGIKNAQAHFQRMIDTIFQEEILEGWMVVYIDDIIIYSETWEDYVQYIDRVLSKCTPINLKISLKKCNFGQQELLAPGHKVSALSLEVDQNKVAEVLQKLVPRNIKGMQYFLGHVQKNVVFEITKERRDAYERIKYELTNAPVLILPDFELELKLYIDAACSQGLGEALHQRQIVDAKPREEVICYISRQLKDSESRYGATQTECLCLVWALDKLHYYLEGSVFEVYTYCTALNSLLNMKTTNRHMLRWQLDIQEYRRNVTIIYKEGKSHTNLYGLSRWPLDNVKSNPDYDPEVAAKIPIHFMEIDRKKNFRFSDWAPENGTPDSGNTSSEGTETPILGISSSELHNEFFSAVLKSYAKHKKCGILLQLLQQKYRSQELESQLEEPWLRAYKDNEFFLIDGLLYHREKHTSELTIIERDHISLILQECHDCPYMGHMSEDRTNERVTSTAWWPKWEQELSE</sequence>
<dbReference type="EMBL" id="AVOT02029059">
    <property type="protein sequence ID" value="MBW0521751.1"/>
    <property type="molecule type" value="Genomic_DNA"/>
</dbReference>
<evidence type="ECO:0000259" key="9">
    <source>
        <dbReference type="Pfam" id="PF17917"/>
    </source>
</evidence>
<feature type="domain" description="Reverse transcriptase RNase H-like" evidence="9">
    <location>
        <begin position="249"/>
        <end position="357"/>
    </location>
</feature>
<dbReference type="Gene3D" id="3.30.70.270">
    <property type="match status" value="1"/>
</dbReference>
<evidence type="ECO:0000313" key="12">
    <source>
        <dbReference type="Proteomes" id="UP000765509"/>
    </source>
</evidence>
<feature type="domain" description="Integrase zinc-binding" evidence="10">
    <location>
        <begin position="519"/>
        <end position="559"/>
    </location>
</feature>
<comment type="caution">
    <text evidence="11">The sequence shown here is derived from an EMBL/GenBank/DDBJ whole genome shotgun (WGS) entry which is preliminary data.</text>
</comment>
<dbReference type="Gene3D" id="3.10.10.10">
    <property type="entry name" value="HIV Type 1 Reverse Transcriptase, subunit A, domain 1"/>
    <property type="match status" value="1"/>
</dbReference>
<evidence type="ECO:0000259" key="8">
    <source>
        <dbReference type="Pfam" id="PF00078"/>
    </source>
</evidence>
<dbReference type="Pfam" id="PF00078">
    <property type="entry name" value="RVT_1"/>
    <property type="match status" value="1"/>
</dbReference>
<dbReference type="Pfam" id="PF17921">
    <property type="entry name" value="Integrase_H2C2"/>
    <property type="match status" value="1"/>
</dbReference>
<dbReference type="CDD" id="cd09274">
    <property type="entry name" value="RNase_HI_RT_Ty3"/>
    <property type="match status" value="1"/>
</dbReference>
<keyword evidence="3" id="KW-0540">Nuclease</keyword>
<evidence type="ECO:0000256" key="1">
    <source>
        <dbReference type="ARBA" id="ARBA00022679"/>
    </source>
</evidence>
<reference evidence="11" key="1">
    <citation type="submission" date="2021-03" db="EMBL/GenBank/DDBJ databases">
        <title>Draft genome sequence of rust myrtle Austropuccinia psidii MF-1, a brazilian biotype.</title>
        <authorList>
            <person name="Quecine M.C."/>
            <person name="Pachon D.M.R."/>
            <person name="Bonatelli M.L."/>
            <person name="Correr F.H."/>
            <person name="Franceschini L.M."/>
            <person name="Leite T.F."/>
            <person name="Margarido G.R.A."/>
            <person name="Almeida C.A."/>
            <person name="Ferrarezi J.A."/>
            <person name="Labate C.A."/>
        </authorList>
    </citation>
    <scope>NUCLEOTIDE SEQUENCE</scope>
    <source>
        <strain evidence="11">MF-1</strain>
    </source>
</reference>
<dbReference type="InterPro" id="IPR041588">
    <property type="entry name" value="Integrase_H2C2"/>
</dbReference>
<dbReference type="PANTHER" id="PTHR37984:SF5">
    <property type="entry name" value="PROTEIN NYNRIN-LIKE"/>
    <property type="match status" value="1"/>
</dbReference>
<keyword evidence="2" id="KW-0548">Nucleotidyltransferase</keyword>
<evidence type="ECO:0000256" key="7">
    <source>
        <dbReference type="SAM" id="MobiDB-lite"/>
    </source>
</evidence>
<dbReference type="Proteomes" id="UP000765509">
    <property type="component" value="Unassembled WGS sequence"/>
</dbReference>
<keyword evidence="5" id="KW-0378">Hydrolase</keyword>
<feature type="compositionally biased region" description="Polar residues" evidence="7">
    <location>
        <begin position="423"/>
        <end position="434"/>
    </location>
</feature>
<dbReference type="GO" id="GO:0004519">
    <property type="term" value="F:endonuclease activity"/>
    <property type="evidence" value="ECO:0007669"/>
    <property type="project" value="UniProtKB-KW"/>
</dbReference>
<dbReference type="Pfam" id="PF17917">
    <property type="entry name" value="RT_RNaseH"/>
    <property type="match status" value="1"/>
</dbReference>
<evidence type="ECO:0000256" key="5">
    <source>
        <dbReference type="ARBA" id="ARBA00022801"/>
    </source>
</evidence>
<dbReference type="AlphaFoldDB" id="A0A9Q3EMV3"/>
<dbReference type="GO" id="GO:0016787">
    <property type="term" value="F:hydrolase activity"/>
    <property type="evidence" value="ECO:0007669"/>
    <property type="project" value="UniProtKB-KW"/>
</dbReference>
<dbReference type="InterPro" id="IPR050951">
    <property type="entry name" value="Retrovirus_Pol_polyprotein"/>
</dbReference>
<dbReference type="InterPro" id="IPR000477">
    <property type="entry name" value="RT_dom"/>
</dbReference>
<dbReference type="SUPFAM" id="SSF56672">
    <property type="entry name" value="DNA/RNA polymerases"/>
    <property type="match status" value="1"/>
</dbReference>
<accession>A0A9Q3EMV3</accession>
<keyword evidence="1" id="KW-0808">Transferase</keyword>
<feature type="domain" description="Reverse transcriptase" evidence="8">
    <location>
        <begin position="25"/>
        <end position="177"/>
    </location>
</feature>